<evidence type="ECO:0000259" key="5">
    <source>
        <dbReference type="Pfam" id="PF04586"/>
    </source>
</evidence>
<dbReference type="AlphaFoldDB" id="A0A7K0K565"/>
<organism evidence="6 7">
    <name type="scientific">Mobiluncus porci</name>
    <dbReference type="NCBI Taxonomy" id="2652278"/>
    <lineage>
        <taxon>Bacteria</taxon>
        <taxon>Bacillati</taxon>
        <taxon>Actinomycetota</taxon>
        <taxon>Actinomycetes</taxon>
        <taxon>Actinomycetales</taxon>
        <taxon>Actinomycetaceae</taxon>
        <taxon>Mobiluncus</taxon>
    </lineage>
</organism>
<feature type="compositionally biased region" description="Polar residues" evidence="4">
    <location>
        <begin position="211"/>
        <end position="229"/>
    </location>
</feature>
<dbReference type="GO" id="GO:0008233">
    <property type="term" value="F:peptidase activity"/>
    <property type="evidence" value="ECO:0007669"/>
    <property type="project" value="UniProtKB-KW"/>
</dbReference>
<comment type="caution">
    <text evidence="6">The sequence shown here is derived from an EMBL/GenBank/DDBJ whole genome shotgun (WGS) entry which is preliminary data.</text>
</comment>
<dbReference type="InterPro" id="IPR006433">
    <property type="entry name" value="Prohead_protease"/>
</dbReference>
<dbReference type="NCBIfam" id="TIGR01543">
    <property type="entry name" value="proheadase_HK97"/>
    <property type="match status" value="1"/>
</dbReference>
<gene>
    <name evidence="6" type="ORF">FYJ63_10155</name>
</gene>
<protein>
    <submittedName>
        <fullName evidence="6">HK97 family phage prohead protease</fullName>
    </submittedName>
</protein>
<sequence>MRKFKDYQISGVKAGPDDGLGEGIFEAYASVFGNVDSYGDVVAKGAFANTLQKWAESGNVIPALYGHNMGDPFYNIGAVTHAEEDEHGLKVEVQLDLENPTAVQVYKLMKGRRLSQMSFAFDVLASGETEVDGEKANELRELQLFEVSVVPVGANQETEILSVKSQADALARGLKEGRVLAAKHINSLRKAQEAIGEVIEAAEATRESENAKASQTASPLTPENPQQVKGQEPAGAGHAAAVYAYLKLATLTGQN</sequence>
<keyword evidence="7" id="KW-1185">Reference proteome</keyword>
<dbReference type="Proteomes" id="UP000442535">
    <property type="component" value="Unassembled WGS sequence"/>
</dbReference>
<keyword evidence="3" id="KW-0378">Hydrolase</keyword>
<keyword evidence="2 6" id="KW-0645">Protease</keyword>
<dbReference type="GO" id="GO:0006508">
    <property type="term" value="P:proteolysis"/>
    <property type="evidence" value="ECO:0007669"/>
    <property type="project" value="UniProtKB-KW"/>
</dbReference>
<evidence type="ECO:0000256" key="3">
    <source>
        <dbReference type="ARBA" id="ARBA00022801"/>
    </source>
</evidence>
<dbReference type="EMBL" id="VUMY01000023">
    <property type="protein sequence ID" value="MST50578.1"/>
    <property type="molecule type" value="Genomic_DNA"/>
</dbReference>
<evidence type="ECO:0000313" key="6">
    <source>
        <dbReference type="EMBL" id="MST50578.1"/>
    </source>
</evidence>
<name>A0A7K0K565_9ACTO</name>
<reference evidence="6 7" key="1">
    <citation type="submission" date="2019-08" db="EMBL/GenBank/DDBJ databases">
        <title>In-depth cultivation of the pig gut microbiome towards novel bacterial diversity and tailored functional studies.</title>
        <authorList>
            <person name="Wylensek D."/>
            <person name="Hitch T.C.A."/>
            <person name="Clavel T."/>
        </authorList>
    </citation>
    <scope>NUCLEOTIDE SEQUENCE [LARGE SCALE GENOMIC DNA]</scope>
    <source>
        <strain evidence="6 7">RF-GAM-744-WT-7</strain>
    </source>
</reference>
<keyword evidence="1" id="KW-1188">Viral release from host cell</keyword>
<accession>A0A7K0K565</accession>
<feature type="domain" description="Prohead serine protease" evidence="5">
    <location>
        <begin position="22"/>
        <end position="168"/>
    </location>
</feature>
<evidence type="ECO:0000256" key="1">
    <source>
        <dbReference type="ARBA" id="ARBA00022612"/>
    </source>
</evidence>
<evidence type="ECO:0000256" key="2">
    <source>
        <dbReference type="ARBA" id="ARBA00022670"/>
    </source>
</evidence>
<dbReference type="InterPro" id="IPR054613">
    <property type="entry name" value="Peptidase_S78_dom"/>
</dbReference>
<feature type="region of interest" description="Disordered" evidence="4">
    <location>
        <begin position="205"/>
        <end position="234"/>
    </location>
</feature>
<dbReference type="Pfam" id="PF04586">
    <property type="entry name" value="Peptidase_S78"/>
    <property type="match status" value="1"/>
</dbReference>
<evidence type="ECO:0000256" key="4">
    <source>
        <dbReference type="SAM" id="MobiDB-lite"/>
    </source>
</evidence>
<proteinExistence type="predicted"/>
<evidence type="ECO:0000313" key="7">
    <source>
        <dbReference type="Proteomes" id="UP000442535"/>
    </source>
</evidence>